<reference evidence="2" key="2">
    <citation type="journal article" date="2023" name="IMA Fungus">
        <title>Comparative genomic study of the Penicillium genus elucidates a diverse pangenome and 15 lateral gene transfer events.</title>
        <authorList>
            <person name="Petersen C."/>
            <person name="Sorensen T."/>
            <person name="Nielsen M.R."/>
            <person name="Sondergaard T.E."/>
            <person name="Sorensen J.L."/>
            <person name="Fitzpatrick D.A."/>
            <person name="Frisvad J.C."/>
            <person name="Nielsen K.L."/>
        </authorList>
    </citation>
    <scope>NUCLEOTIDE SEQUENCE</scope>
    <source>
        <strain evidence="2">IBT 19713</strain>
    </source>
</reference>
<evidence type="ECO:0000313" key="2">
    <source>
        <dbReference type="EMBL" id="KAJ5232843.1"/>
    </source>
</evidence>
<dbReference type="EMBL" id="JAPQKS010000004">
    <property type="protein sequence ID" value="KAJ5232843.1"/>
    <property type="molecule type" value="Genomic_DNA"/>
</dbReference>
<feature type="compositionally biased region" description="Polar residues" evidence="1">
    <location>
        <begin position="54"/>
        <end position="69"/>
    </location>
</feature>
<evidence type="ECO:0000313" key="3">
    <source>
        <dbReference type="Proteomes" id="UP001150941"/>
    </source>
</evidence>
<protein>
    <submittedName>
        <fullName evidence="2">Uncharacterized protein</fullName>
    </submittedName>
</protein>
<dbReference type="GeneID" id="83202398"/>
<name>A0A9W9P2J3_9EURO</name>
<dbReference type="AlphaFoldDB" id="A0A9W9P2J3"/>
<dbReference type="Proteomes" id="UP001150941">
    <property type="component" value="Unassembled WGS sequence"/>
</dbReference>
<comment type="caution">
    <text evidence="2">The sequence shown here is derived from an EMBL/GenBank/DDBJ whole genome shotgun (WGS) entry which is preliminary data.</text>
</comment>
<dbReference type="RefSeq" id="XP_058330835.1">
    <property type="nucleotide sequence ID" value="XM_058475095.1"/>
</dbReference>
<proteinExistence type="predicted"/>
<gene>
    <name evidence="2" type="ORF">N7468_005799</name>
</gene>
<keyword evidence="3" id="KW-1185">Reference proteome</keyword>
<evidence type="ECO:0000256" key="1">
    <source>
        <dbReference type="SAM" id="MobiDB-lite"/>
    </source>
</evidence>
<sequence>MRLVESPKESLGDGPSTKAATPSMNAFPWVKSFPGAIMISMSAWPAKIARVGLSSKSPQRTRFNSISDSDSFETKAAPQFALNSGTA</sequence>
<feature type="compositionally biased region" description="Basic and acidic residues" evidence="1">
    <location>
        <begin position="1"/>
        <end position="11"/>
    </location>
</feature>
<feature type="region of interest" description="Disordered" evidence="1">
    <location>
        <begin position="1"/>
        <end position="23"/>
    </location>
</feature>
<reference evidence="2" key="1">
    <citation type="submission" date="2022-11" db="EMBL/GenBank/DDBJ databases">
        <authorList>
            <person name="Petersen C."/>
        </authorList>
    </citation>
    <scope>NUCLEOTIDE SEQUENCE</scope>
    <source>
        <strain evidence="2">IBT 19713</strain>
    </source>
</reference>
<accession>A0A9W9P2J3</accession>
<feature type="region of interest" description="Disordered" evidence="1">
    <location>
        <begin position="53"/>
        <end position="87"/>
    </location>
</feature>
<organism evidence="2 3">
    <name type="scientific">Penicillium chermesinum</name>
    <dbReference type="NCBI Taxonomy" id="63820"/>
    <lineage>
        <taxon>Eukaryota</taxon>
        <taxon>Fungi</taxon>
        <taxon>Dikarya</taxon>
        <taxon>Ascomycota</taxon>
        <taxon>Pezizomycotina</taxon>
        <taxon>Eurotiomycetes</taxon>
        <taxon>Eurotiomycetidae</taxon>
        <taxon>Eurotiales</taxon>
        <taxon>Aspergillaceae</taxon>
        <taxon>Penicillium</taxon>
    </lineage>
</organism>